<accession>A0A9P4JB98</accession>
<gene>
    <name evidence="2" type="ORF">K461DRAFT_289787</name>
</gene>
<dbReference type="OrthoDB" id="5398685at2759"/>
<evidence type="ECO:0000313" key="3">
    <source>
        <dbReference type="Proteomes" id="UP000799439"/>
    </source>
</evidence>
<proteinExistence type="predicted"/>
<keyword evidence="3" id="KW-1185">Reference proteome</keyword>
<feature type="region of interest" description="Disordered" evidence="1">
    <location>
        <begin position="88"/>
        <end position="127"/>
    </location>
</feature>
<feature type="compositionally biased region" description="Polar residues" evidence="1">
    <location>
        <begin position="89"/>
        <end position="120"/>
    </location>
</feature>
<dbReference type="EMBL" id="ML996081">
    <property type="protein sequence ID" value="KAF2157475.1"/>
    <property type="molecule type" value="Genomic_DNA"/>
</dbReference>
<name>A0A9P4JB98_9PEZI</name>
<protein>
    <submittedName>
        <fullName evidence="2">Uncharacterized protein</fullName>
    </submittedName>
</protein>
<sequence length="127" mass="13617">MSRRRVSRQAATVLCATAIKEETTINQTKQTQDRTIMVSGHEGKLSDASDEADLAQAFQAIAQGEQTAAQLEAHLTKLETKIDELMKQANENTELAQQAKTDQAGSSEAGTATKPTSDSHANGDESK</sequence>
<evidence type="ECO:0000256" key="1">
    <source>
        <dbReference type="SAM" id="MobiDB-lite"/>
    </source>
</evidence>
<comment type="caution">
    <text evidence="2">The sequence shown here is derived from an EMBL/GenBank/DDBJ whole genome shotgun (WGS) entry which is preliminary data.</text>
</comment>
<evidence type="ECO:0000313" key="2">
    <source>
        <dbReference type="EMBL" id="KAF2157475.1"/>
    </source>
</evidence>
<dbReference type="Proteomes" id="UP000799439">
    <property type="component" value="Unassembled WGS sequence"/>
</dbReference>
<organism evidence="2 3">
    <name type="scientific">Myriangium duriaei CBS 260.36</name>
    <dbReference type="NCBI Taxonomy" id="1168546"/>
    <lineage>
        <taxon>Eukaryota</taxon>
        <taxon>Fungi</taxon>
        <taxon>Dikarya</taxon>
        <taxon>Ascomycota</taxon>
        <taxon>Pezizomycotina</taxon>
        <taxon>Dothideomycetes</taxon>
        <taxon>Dothideomycetidae</taxon>
        <taxon>Myriangiales</taxon>
        <taxon>Myriangiaceae</taxon>
        <taxon>Myriangium</taxon>
    </lineage>
</organism>
<dbReference type="AlphaFoldDB" id="A0A9P4JB98"/>
<reference evidence="2" key="1">
    <citation type="journal article" date="2020" name="Stud. Mycol.">
        <title>101 Dothideomycetes genomes: a test case for predicting lifestyles and emergence of pathogens.</title>
        <authorList>
            <person name="Haridas S."/>
            <person name="Albert R."/>
            <person name="Binder M."/>
            <person name="Bloem J."/>
            <person name="Labutti K."/>
            <person name="Salamov A."/>
            <person name="Andreopoulos B."/>
            <person name="Baker S."/>
            <person name="Barry K."/>
            <person name="Bills G."/>
            <person name="Bluhm B."/>
            <person name="Cannon C."/>
            <person name="Castanera R."/>
            <person name="Culley D."/>
            <person name="Daum C."/>
            <person name="Ezra D."/>
            <person name="Gonzalez J."/>
            <person name="Henrissat B."/>
            <person name="Kuo A."/>
            <person name="Liang C."/>
            <person name="Lipzen A."/>
            <person name="Lutzoni F."/>
            <person name="Magnuson J."/>
            <person name="Mondo S."/>
            <person name="Nolan M."/>
            <person name="Ohm R."/>
            <person name="Pangilinan J."/>
            <person name="Park H.-J."/>
            <person name="Ramirez L."/>
            <person name="Alfaro M."/>
            <person name="Sun H."/>
            <person name="Tritt A."/>
            <person name="Yoshinaga Y."/>
            <person name="Zwiers L.-H."/>
            <person name="Turgeon B."/>
            <person name="Goodwin S."/>
            <person name="Spatafora J."/>
            <person name="Crous P."/>
            <person name="Grigoriev I."/>
        </authorList>
    </citation>
    <scope>NUCLEOTIDE SEQUENCE</scope>
    <source>
        <strain evidence="2">CBS 260.36</strain>
    </source>
</reference>